<dbReference type="PROSITE" id="PS50011">
    <property type="entry name" value="PROTEIN_KINASE_DOM"/>
    <property type="match status" value="1"/>
</dbReference>
<dbReference type="InterPro" id="IPR036890">
    <property type="entry name" value="HATPase_C_sf"/>
</dbReference>
<evidence type="ECO:0000259" key="3">
    <source>
        <dbReference type="PROSITE" id="PS50011"/>
    </source>
</evidence>
<dbReference type="Pfam" id="PF00069">
    <property type="entry name" value="Pkinase"/>
    <property type="match status" value="1"/>
</dbReference>
<name>A0A2P6NLD7_9EUKA</name>
<dbReference type="OrthoDB" id="20265at2759"/>
<feature type="domain" description="Histidine kinase" evidence="4">
    <location>
        <begin position="1670"/>
        <end position="1914"/>
    </location>
</feature>
<dbReference type="Gene3D" id="1.10.510.10">
    <property type="entry name" value="Transferase(Phosphotransferase) domain 1"/>
    <property type="match status" value="1"/>
</dbReference>
<organism evidence="6 7">
    <name type="scientific">Planoprotostelium fungivorum</name>
    <dbReference type="NCBI Taxonomy" id="1890364"/>
    <lineage>
        <taxon>Eukaryota</taxon>
        <taxon>Amoebozoa</taxon>
        <taxon>Evosea</taxon>
        <taxon>Variosea</taxon>
        <taxon>Cavosteliida</taxon>
        <taxon>Cavosteliaceae</taxon>
        <taxon>Planoprotostelium</taxon>
    </lineage>
</organism>
<feature type="region of interest" description="Disordered" evidence="2">
    <location>
        <begin position="118"/>
        <end position="138"/>
    </location>
</feature>
<feature type="domain" description="Response regulatory" evidence="5">
    <location>
        <begin position="2112"/>
        <end position="2230"/>
    </location>
</feature>
<evidence type="ECO:0000256" key="1">
    <source>
        <dbReference type="PROSITE-ProRule" id="PRU00169"/>
    </source>
</evidence>
<dbReference type="GO" id="GO:0005524">
    <property type="term" value="F:ATP binding"/>
    <property type="evidence" value="ECO:0007669"/>
    <property type="project" value="InterPro"/>
</dbReference>
<dbReference type="Pfam" id="PF00512">
    <property type="entry name" value="HisKA"/>
    <property type="match status" value="1"/>
</dbReference>
<dbReference type="InParanoid" id="A0A2P6NLD7"/>
<protein>
    <submittedName>
        <fullName evidence="6">Putative ATPase</fullName>
    </submittedName>
</protein>
<dbReference type="InterPro" id="IPR036097">
    <property type="entry name" value="HisK_dim/P_sf"/>
</dbReference>
<dbReference type="PANTHER" id="PTHR43642:SF1">
    <property type="entry name" value="HYBRID SIGNAL TRANSDUCTION HISTIDINE KINASE G"/>
    <property type="match status" value="1"/>
</dbReference>
<dbReference type="Gene3D" id="1.10.287.130">
    <property type="match status" value="1"/>
</dbReference>
<dbReference type="InterPro" id="IPR029016">
    <property type="entry name" value="GAF-like_dom_sf"/>
</dbReference>
<evidence type="ECO:0000313" key="6">
    <source>
        <dbReference type="EMBL" id="PRP84738.1"/>
    </source>
</evidence>
<dbReference type="Proteomes" id="UP000241769">
    <property type="component" value="Unassembled WGS sequence"/>
</dbReference>
<feature type="modified residue" description="4-aspartylphosphate" evidence="1">
    <location>
        <position position="2161"/>
    </location>
</feature>
<dbReference type="PROSITE" id="PS50110">
    <property type="entry name" value="RESPONSE_REGULATORY"/>
    <property type="match status" value="1"/>
</dbReference>
<dbReference type="PANTHER" id="PTHR43642">
    <property type="entry name" value="HYBRID SIGNAL TRANSDUCTION HISTIDINE KINASE G"/>
    <property type="match status" value="1"/>
</dbReference>
<dbReference type="Gene3D" id="3.40.50.2300">
    <property type="match status" value="1"/>
</dbReference>
<dbReference type="PROSITE" id="PS50109">
    <property type="entry name" value="HIS_KIN"/>
    <property type="match status" value="1"/>
</dbReference>
<dbReference type="CDD" id="cd00082">
    <property type="entry name" value="HisKA"/>
    <property type="match status" value="1"/>
</dbReference>
<dbReference type="SUPFAM" id="SSF55874">
    <property type="entry name" value="ATPase domain of HSP90 chaperone/DNA topoisomerase II/histidine kinase"/>
    <property type="match status" value="1"/>
</dbReference>
<dbReference type="InterPro" id="IPR000719">
    <property type="entry name" value="Prot_kinase_dom"/>
</dbReference>
<dbReference type="Gene3D" id="3.30.450.40">
    <property type="match status" value="1"/>
</dbReference>
<dbReference type="EMBL" id="MDYQ01000057">
    <property type="protein sequence ID" value="PRP84738.1"/>
    <property type="molecule type" value="Genomic_DNA"/>
</dbReference>
<evidence type="ECO:0000259" key="4">
    <source>
        <dbReference type="PROSITE" id="PS50109"/>
    </source>
</evidence>
<dbReference type="Pfam" id="PF13191">
    <property type="entry name" value="AAA_16"/>
    <property type="match status" value="1"/>
</dbReference>
<dbReference type="SMART" id="SM00388">
    <property type="entry name" value="HisKA"/>
    <property type="match status" value="1"/>
</dbReference>
<keyword evidence="7" id="KW-1185">Reference proteome</keyword>
<dbReference type="SUPFAM" id="SSF56112">
    <property type="entry name" value="Protein kinase-like (PK-like)"/>
    <property type="match status" value="1"/>
</dbReference>
<feature type="region of interest" description="Disordered" evidence="2">
    <location>
        <begin position="72"/>
        <end position="100"/>
    </location>
</feature>
<dbReference type="SUPFAM" id="SSF55781">
    <property type="entry name" value="GAF domain-like"/>
    <property type="match status" value="1"/>
</dbReference>
<gene>
    <name evidence="6" type="ORF">PROFUN_07840</name>
</gene>
<dbReference type="STRING" id="1890364.A0A2P6NLD7"/>
<feature type="domain" description="Protein kinase" evidence="3">
    <location>
        <begin position="90"/>
        <end position="415"/>
    </location>
</feature>
<dbReference type="GO" id="GO:0000155">
    <property type="term" value="F:phosphorelay sensor kinase activity"/>
    <property type="evidence" value="ECO:0007669"/>
    <property type="project" value="InterPro"/>
</dbReference>
<dbReference type="SMART" id="SM00448">
    <property type="entry name" value="REC"/>
    <property type="match status" value="1"/>
</dbReference>
<keyword evidence="1" id="KW-0597">Phosphoprotein</keyword>
<dbReference type="Pfam" id="PF00072">
    <property type="entry name" value="Response_reg"/>
    <property type="match status" value="1"/>
</dbReference>
<dbReference type="InterPro" id="IPR003661">
    <property type="entry name" value="HisK_dim/P_dom"/>
</dbReference>
<sequence length="2363" mass="267015">MLYLSDLRGYKQQVLRLLDVLMACVVVHQENFFQVEPEIPVGKQDFYKSERRNWPINLRLQHIIQALSCGRHSDNEKKTMSDPPSAKRQRTEKFVLGGSSNGSRFSLGNMMNLSASSLRSFSPSSSTTSSPRSDTVVSQQLDNCGYTVRQKIQEYAESSATLYRVTRRSDGKPICVLVASEPGSEEFSKEISTWRELYPDVPTAPDGNGAFMLIEDQPNGETLSHHLQRHGPLGNSLEGLRHFFRMAKCVTEAVRKMHEKRTVHFGLRPENIVYDDTVERVRIVSWFYSAKFNITGQMQSDSWNSRALAQSMLPYVSPEQTGRTSFDPDYRSDYYSLGVVFFKSLCGRLPFNAPTSAQAIHCHLAVHPPLLSTINPIIPAGLSRVISRMMEKAPHERYQSARGILSDLQQCEAILDALQTDSPLSEQNFTPGKNDISNIFKVPNKVYGREEEIKAALYHINKMITTPPKEGTCSSTILMISGPSGVGKSSVVKQVRRQLRGAALIYCQGSFDKSNRDRPYTGVLDAVSGLIDLLMQEDHHRIEFVRDQLERRLGAGGPVLVDLLPRLRLVYNEPIGAVIPQETQERAHVFTESLITALDVLVEALGSKKLAEMDAAQQSKQHNRVPLMMASYTLISRLLKGCNTKIFLVGLYRSNEMDFSLPFGPFLEEMRRAGISMKELSISHLRQNDIISMVADTLSCSISSAESLAQWISGKCHGNPLFVAQYLSHLYLNHYITFDYAEGEWRWDVDHIRQNSSPPEDIVEFLLQSLSKASSKEMLQLAACFGTVFRPSSVAWLMDCSLNEVESKCWEAEREGFIMREHLGQRYRFLHDRLAHTAYQLNSPDELARNHLRIGRYLMYQGGENGPDLFEFIRHLNLASDQIRDPKEIWDLISWNLQAGVKAKDTLAYESALEFLSLGLKLSPISTPSEASDTQRSLLFRLRLQRAECNFLYRGEVEDSDETFQSCMEWAADDTEKRDALSIWNDVRLFSSKYDVMIEGTLQFLRKAGYELPRRPTLTQITEQESKTDRRFQEFGKIEPCDLIVLPSQLTETDISIFRLVHQLAVALWWTAETSTLRLLCAQFVGMSMDVGFHPAISLLICLYANSKCYAEQYSLAYRWALLAEQLIQHPSCTHSWQSASVLNLALPLGRPLALCADIIRNAFKDGSVAGDGFFCCINVLQLLNNTLCASNNPPEALKELNSMISWCEKRGPPGMSWMIKVAKHRVEDQYGESTTSTEEEVLLSGSHDALRGLFFYGSNLRNLYLTGDYTTLIEYVEKAIAAINPFSGVVVPLEVYYYGSLGLLSEFKGMRDEDKQRSLERVEFYLHKLKQYTHSCPANFAHRSLLVDARIKQEGDLFSIMEMFREALKLAETAHNYNDAAIAETFLSRCLEEISRKIQQKSLVTHARAGNRRRLETKRRRISQSSVFEAPKGYEGRRRRSNEYVVSAELDLQTVVNASQEISSAVELDVLNHKVLMNVTSSSGATKGVLLIAESDDEGQGRTHARSPLIVCALAKSQAESIESVPQMRVTTLNVPLEEDNQELCSAFVHYSWNCGDMASYRSDSSMENSTVVFSEDPYVKRNKVQAMICIPFVSRGRRQGAIYLENTLYTGAFTPDRLRIIRILISQMMISLENALLVKELSRNSEELRKKNEDMTRRDQVKDEFLALTSHELRTPLSGILGMCSLILDTKMSQEQQEFVGHIQNSAEILNELVGDILEVSKLKAGRVHLENKLMSVVDVVESSISVVEFRAIYKGLNLVYTLADDVPDNMVADRSRVQQVLVNLLNNAIKFSESGDIRVKLSMVTDEQTKRRNKEEDEDEEEDPLSMTTNGSEGFKWWTMVSEYLRRMLICYSDRSVKWSHPIIVKHKALVLAFTSMLGRQMCQLMNGRIWLEDSKTNVGSTFAFQIPLGIDGVSTTANLSITDFQHTLAPGFVQWLTIDSKSIRNNSSTLASLMNREEMPSLGNGKERIILWIHNISNREILLALLSRVAQVSPANSMEDVQSLMKNHLASILVVDITLVLSSRLDRYLSTASYSGLLVTVGNALELKKRSEIELPLHQVTPLKTPLKQSNIISSMSAAFERMKKPEIPTESRSPNAVNKPLGGKMKRVLVVDDNALNRKMVCKMLEPLGFQLDCVVDGKLAVEASYHNRYDAILMDVQMPVMDGLQATEIIRQKEALQMRRTPIIGLSASVSEHDQRVCYDAGMDDFVPKLREWEIHKITNIWDVIYWNNTFFIPSSILRWETGVKSVSLVIFIILQYSPASLKTFACALLPTDKSLLMICGFVCFTCPILDVLNSLSTIRIASAISKNKSERHSQYPFFTKYYILYEYGLVFLVVKTTPPLCELEPESPIEALGTPQ</sequence>
<dbReference type="CDD" id="cd17546">
    <property type="entry name" value="REC_hyHK_CKI1_RcsC-like"/>
    <property type="match status" value="1"/>
</dbReference>
<feature type="compositionally biased region" description="Low complexity" evidence="2">
    <location>
        <begin position="118"/>
        <end position="133"/>
    </location>
</feature>
<proteinExistence type="predicted"/>
<dbReference type="InterPro" id="IPR053159">
    <property type="entry name" value="Hybrid_Histidine_Kinase"/>
</dbReference>
<dbReference type="SUPFAM" id="SSF52540">
    <property type="entry name" value="P-loop containing nucleoside triphosphate hydrolases"/>
    <property type="match status" value="1"/>
</dbReference>
<evidence type="ECO:0000313" key="7">
    <source>
        <dbReference type="Proteomes" id="UP000241769"/>
    </source>
</evidence>
<dbReference type="InterPro" id="IPR027417">
    <property type="entry name" value="P-loop_NTPase"/>
</dbReference>
<dbReference type="InterPro" id="IPR041664">
    <property type="entry name" value="AAA_16"/>
</dbReference>
<dbReference type="SUPFAM" id="SSF52172">
    <property type="entry name" value="CheY-like"/>
    <property type="match status" value="1"/>
</dbReference>
<evidence type="ECO:0000256" key="2">
    <source>
        <dbReference type="SAM" id="MobiDB-lite"/>
    </source>
</evidence>
<dbReference type="InterPro" id="IPR011009">
    <property type="entry name" value="Kinase-like_dom_sf"/>
</dbReference>
<comment type="caution">
    <text evidence="6">The sequence shown here is derived from an EMBL/GenBank/DDBJ whole genome shotgun (WGS) entry which is preliminary data.</text>
</comment>
<feature type="region of interest" description="Disordered" evidence="2">
    <location>
        <begin position="1809"/>
        <end position="1831"/>
    </location>
</feature>
<reference evidence="6 7" key="1">
    <citation type="journal article" date="2018" name="Genome Biol. Evol.">
        <title>Multiple Roots of Fruiting Body Formation in Amoebozoa.</title>
        <authorList>
            <person name="Hillmann F."/>
            <person name="Forbes G."/>
            <person name="Novohradska S."/>
            <person name="Ferling I."/>
            <person name="Riege K."/>
            <person name="Groth M."/>
            <person name="Westermann M."/>
            <person name="Marz M."/>
            <person name="Spaller T."/>
            <person name="Winckler T."/>
            <person name="Schaap P."/>
            <person name="Glockner G."/>
        </authorList>
    </citation>
    <scope>NUCLEOTIDE SEQUENCE [LARGE SCALE GENOMIC DNA]</scope>
    <source>
        <strain evidence="6 7">Jena</strain>
    </source>
</reference>
<dbReference type="SUPFAM" id="SSF47384">
    <property type="entry name" value="Homodimeric domain of signal transducing histidine kinase"/>
    <property type="match status" value="1"/>
</dbReference>
<dbReference type="InterPro" id="IPR011006">
    <property type="entry name" value="CheY-like_superfamily"/>
</dbReference>
<dbReference type="InterPro" id="IPR005467">
    <property type="entry name" value="His_kinase_dom"/>
</dbReference>
<dbReference type="InterPro" id="IPR001789">
    <property type="entry name" value="Sig_transdc_resp-reg_receiver"/>
</dbReference>
<dbReference type="Gene3D" id="3.30.565.10">
    <property type="entry name" value="Histidine kinase-like ATPase, C-terminal domain"/>
    <property type="match status" value="1"/>
</dbReference>
<dbReference type="SMART" id="SM00220">
    <property type="entry name" value="S_TKc"/>
    <property type="match status" value="1"/>
</dbReference>
<accession>A0A2P6NLD7</accession>
<evidence type="ECO:0000259" key="5">
    <source>
        <dbReference type="PROSITE" id="PS50110"/>
    </source>
</evidence>